<evidence type="ECO:0000256" key="6">
    <source>
        <dbReference type="ARBA" id="ARBA00023010"/>
    </source>
</evidence>
<dbReference type="OrthoDB" id="420884at2759"/>
<evidence type="ECO:0000256" key="5">
    <source>
        <dbReference type="ARBA" id="ARBA00022927"/>
    </source>
</evidence>
<dbReference type="InterPro" id="IPR012476">
    <property type="entry name" value="GLE1"/>
</dbReference>
<keyword evidence="8" id="KW-0539">Nucleus</keyword>
<dbReference type="Proteomes" id="UP000825935">
    <property type="component" value="Chromosome 1"/>
</dbReference>
<keyword evidence="5" id="KW-0653">Protein transport</keyword>
<keyword evidence="3" id="KW-0813">Transport</keyword>
<keyword evidence="11" id="KW-0175">Coiled coil</keyword>
<dbReference type="GO" id="GO:0005543">
    <property type="term" value="F:phospholipid binding"/>
    <property type="evidence" value="ECO:0007669"/>
    <property type="project" value="TreeGrafter"/>
</dbReference>
<keyword evidence="6" id="KW-0811">Translocation</keyword>
<protein>
    <recommendedName>
        <fullName evidence="9">mRNA export factor GLE1</fullName>
    </recommendedName>
    <alternativeName>
        <fullName evidence="10">Nucleoporin GLE1</fullName>
    </alternativeName>
</protein>
<comment type="subcellular location">
    <subcellularLocation>
        <location evidence="1">Nucleus</location>
        <location evidence="1">Nuclear pore complex</location>
    </subcellularLocation>
</comment>
<gene>
    <name evidence="13" type="ORF">KP509_01G084200</name>
</gene>
<dbReference type="EMBL" id="CM035406">
    <property type="protein sequence ID" value="KAH7446958.1"/>
    <property type="molecule type" value="Genomic_DNA"/>
</dbReference>
<comment type="caution">
    <text evidence="13">The sequence shown here is derived from an EMBL/GenBank/DDBJ whole genome shotgun (WGS) entry which is preliminary data.</text>
</comment>
<evidence type="ECO:0000313" key="13">
    <source>
        <dbReference type="EMBL" id="KAH7446957.1"/>
    </source>
</evidence>
<dbReference type="GO" id="GO:0005737">
    <property type="term" value="C:cytoplasm"/>
    <property type="evidence" value="ECO:0007669"/>
    <property type="project" value="TreeGrafter"/>
</dbReference>
<organism evidence="13 14">
    <name type="scientific">Ceratopteris richardii</name>
    <name type="common">Triangle waterfern</name>
    <dbReference type="NCBI Taxonomy" id="49495"/>
    <lineage>
        <taxon>Eukaryota</taxon>
        <taxon>Viridiplantae</taxon>
        <taxon>Streptophyta</taxon>
        <taxon>Embryophyta</taxon>
        <taxon>Tracheophyta</taxon>
        <taxon>Polypodiopsida</taxon>
        <taxon>Polypodiidae</taxon>
        <taxon>Polypodiales</taxon>
        <taxon>Pteridineae</taxon>
        <taxon>Pteridaceae</taxon>
        <taxon>Parkerioideae</taxon>
        <taxon>Ceratopteris</taxon>
    </lineage>
</organism>
<evidence type="ECO:0000256" key="10">
    <source>
        <dbReference type="ARBA" id="ARBA00029983"/>
    </source>
</evidence>
<dbReference type="GO" id="GO:0016973">
    <property type="term" value="P:poly(A)+ mRNA export from nucleus"/>
    <property type="evidence" value="ECO:0007669"/>
    <property type="project" value="InterPro"/>
</dbReference>
<evidence type="ECO:0000256" key="3">
    <source>
        <dbReference type="ARBA" id="ARBA00022448"/>
    </source>
</evidence>
<dbReference type="InterPro" id="IPR038506">
    <property type="entry name" value="GLE1-like_sf"/>
</dbReference>
<evidence type="ECO:0000256" key="12">
    <source>
        <dbReference type="SAM" id="MobiDB-lite"/>
    </source>
</evidence>
<feature type="region of interest" description="Disordered" evidence="12">
    <location>
        <begin position="88"/>
        <end position="110"/>
    </location>
</feature>
<evidence type="ECO:0000256" key="1">
    <source>
        <dbReference type="ARBA" id="ARBA00004567"/>
    </source>
</evidence>
<proteinExistence type="inferred from homology"/>
<keyword evidence="4" id="KW-0509">mRNA transport</keyword>
<feature type="region of interest" description="Disordered" evidence="12">
    <location>
        <begin position="270"/>
        <end position="316"/>
    </location>
</feature>
<dbReference type="PANTHER" id="PTHR12960">
    <property type="entry name" value="GLE-1-RELATED"/>
    <property type="match status" value="1"/>
</dbReference>
<keyword evidence="7" id="KW-0906">Nuclear pore complex</keyword>
<name>A0A8T2VES5_CERRI</name>
<evidence type="ECO:0000313" key="14">
    <source>
        <dbReference type="Proteomes" id="UP000825935"/>
    </source>
</evidence>
<dbReference type="Pfam" id="PF07817">
    <property type="entry name" value="GLE1"/>
    <property type="match status" value="1"/>
</dbReference>
<sequence length="620" mass="70531">MAFPESLNLVPGTRKSVSPEILNPYPDWSLKELSEELNTLSLKFHQMHQSEEFLGPPKSTPAFRFSLQDLSTIADFGREGRPFRICAFDDGSDSDEDDDTSEVSLRPKPLGPNILRIDTGEVQLISTETISAGSEKFHDNISCLCKPWLLRRSEVPGGLMLELEHERLQRVQEEIRQRRSIFESSFEEEKMKATASIQKVIKEEESRKQMAHRLDQQYLRSIAEVRDTHLSALQREHEQHSQVEERKLRKEAEALKKEILAREERERQEKLQAEAEAKREAEAKKNAKAAKEQRAKQNAAEEKAVSNSSAQLKATEGPKPIVTQTAADLENMRLMNLESRRQISQSLQMNMNFKKILKDHERNLAKLLQQVSATHEQVRTKSLHLLNELAPSSHQPFAIITFASKLMSQCETQVSKLPSFAFALAQVVVNVSSRIPEVMDIVLATMNDVCIFTVPKYFVYRKSQFESERAYFRKCGYKEEEGKLESTDAYVARMTAYVTLYAAITQTETDMGSNPHGLKEGWAWCARLLNHLPADRQTASALGAFLNVAGFRLCQVYNRSFMKLLDAIVTQFIVALKKQGDPDSNAVVSRLETYIATKQYLKEPNGRAMPRTDESTSLRC</sequence>
<comment type="similarity">
    <text evidence="2">Belongs to the GLE1 family.</text>
</comment>
<evidence type="ECO:0000256" key="8">
    <source>
        <dbReference type="ARBA" id="ARBA00023242"/>
    </source>
</evidence>
<dbReference type="PANTHER" id="PTHR12960:SF0">
    <property type="entry name" value="MRNA EXPORT FACTOR GLE1"/>
    <property type="match status" value="1"/>
</dbReference>
<accession>A0A8T2VES5</accession>
<feature type="compositionally biased region" description="Basic and acidic residues" evidence="12">
    <location>
        <begin position="270"/>
        <end position="304"/>
    </location>
</feature>
<dbReference type="GO" id="GO:0015031">
    <property type="term" value="P:protein transport"/>
    <property type="evidence" value="ECO:0007669"/>
    <property type="project" value="UniProtKB-KW"/>
</dbReference>
<dbReference type="GO" id="GO:0044614">
    <property type="term" value="C:nuclear pore cytoplasmic filaments"/>
    <property type="evidence" value="ECO:0007669"/>
    <property type="project" value="TreeGrafter"/>
</dbReference>
<feature type="compositionally biased region" description="Acidic residues" evidence="12">
    <location>
        <begin position="90"/>
        <end position="101"/>
    </location>
</feature>
<dbReference type="EMBL" id="CM035406">
    <property type="protein sequence ID" value="KAH7446957.1"/>
    <property type="molecule type" value="Genomic_DNA"/>
</dbReference>
<evidence type="ECO:0000256" key="4">
    <source>
        <dbReference type="ARBA" id="ARBA00022816"/>
    </source>
</evidence>
<evidence type="ECO:0000256" key="11">
    <source>
        <dbReference type="SAM" id="Coils"/>
    </source>
</evidence>
<evidence type="ECO:0000256" key="7">
    <source>
        <dbReference type="ARBA" id="ARBA00023132"/>
    </source>
</evidence>
<evidence type="ECO:0000256" key="2">
    <source>
        <dbReference type="ARBA" id="ARBA00011056"/>
    </source>
</evidence>
<evidence type="ECO:0000256" key="9">
    <source>
        <dbReference type="ARBA" id="ARBA00026227"/>
    </source>
</evidence>
<feature type="coiled-coil region" evidence="11">
    <location>
        <begin position="350"/>
        <end position="377"/>
    </location>
</feature>
<dbReference type="AlphaFoldDB" id="A0A8T2VES5"/>
<dbReference type="GO" id="GO:0031369">
    <property type="term" value="F:translation initiation factor binding"/>
    <property type="evidence" value="ECO:0007669"/>
    <property type="project" value="TreeGrafter"/>
</dbReference>
<reference evidence="13" key="1">
    <citation type="submission" date="2021-08" db="EMBL/GenBank/DDBJ databases">
        <title>WGS assembly of Ceratopteris richardii.</title>
        <authorList>
            <person name="Marchant D.B."/>
            <person name="Chen G."/>
            <person name="Jenkins J."/>
            <person name="Shu S."/>
            <person name="Leebens-Mack J."/>
            <person name="Grimwood J."/>
            <person name="Schmutz J."/>
            <person name="Soltis P."/>
            <person name="Soltis D."/>
            <person name="Chen Z.-H."/>
        </authorList>
    </citation>
    <scope>NUCLEOTIDE SEQUENCE</scope>
    <source>
        <strain evidence="13">Whitten #5841</strain>
        <tissue evidence="13">Leaf</tissue>
    </source>
</reference>
<dbReference type="Gene3D" id="1.25.40.510">
    <property type="entry name" value="GLE1-like"/>
    <property type="match status" value="1"/>
</dbReference>
<dbReference type="OMA" id="VPANIHS"/>
<dbReference type="GO" id="GO:0000822">
    <property type="term" value="F:inositol hexakisphosphate binding"/>
    <property type="evidence" value="ECO:0007669"/>
    <property type="project" value="TreeGrafter"/>
</dbReference>
<keyword evidence="14" id="KW-1185">Reference proteome</keyword>